<organism evidence="1 2">
    <name type="scientific">Rozella allomycis (strain CSF55)</name>
    <dbReference type="NCBI Taxonomy" id="988480"/>
    <lineage>
        <taxon>Eukaryota</taxon>
        <taxon>Fungi</taxon>
        <taxon>Fungi incertae sedis</taxon>
        <taxon>Cryptomycota</taxon>
        <taxon>Cryptomycota incertae sedis</taxon>
        <taxon>Rozella</taxon>
    </lineage>
</organism>
<dbReference type="OrthoDB" id="6752380at2759"/>
<dbReference type="Gene3D" id="3.30.420.10">
    <property type="entry name" value="Ribonuclease H-like superfamily/Ribonuclease H"/>
    <property type="match status" value="1"/>
</dbReference>
<dbReference type="InterPro" id="IPR036397">
    <property type="entry name" value="RNaseH_sf"/>
</dbReference>
<dbReference type="AlphaFoldDB" id="A0A075AZP7"/>
<dbReference type="SUPFAM" id="SSF53098">
    <property type="entry name" value="Ribonuclease H-like"/>
    <property type="match status" value="1"/>
</dbReference>
<dbReference type="Proteomes" id="UP000030755">
    <property type="component" value="Unassembled WGS sequence"/>
</dbReference>
<proteinExistence type="predicted"/>
<dbReference type="GO" id="GO:0003676">
    <property type="term" value="F:nucleic acid binding"/>
    <property type="evidence" value="ECO:0007669"/>
    <property type="project" value="InterPro"/>
</dbReference>
<reference evidence="1 2" key="1">
    <citation type="journal article" date="2013" name="Curr. Biol.">
        <title>Shared signatures of parasitism and phylogenomics unite Cryptomycota and microsporidia.</title>
        <authorList>
            <person name="James T.Y."/>
            <person name="Pelin A."/>
            <person name="Bonen L."/>
            <person name="Ahrendt S."/>
            <person name="Sain D."/>
            <person name="Corradi N."/>
            <person name="Stajich J.E."/>
        </authorList>
    </citation>
    <scope>NUCLEOTIDE SEQUENCE [LARGE SCALE GENOMIC DNA]</scope>
    <source>
        <strain evidence="1 2">CSF55</strain>
    </source>
</reference>
<dbReference type="STRING" id="988480.A0A075AZP7"/>
<dbReference type="EMBL" id="KE560755">
    <property type="protein sequence ID" value="EPZ35806.1"/>
    <property type="molecule type" value="Genomic_DNA"/>
</dbReference>
<dbReference type="HOGENOM" id="CLU_2533771_0_0_1"/>
<evidence type="ECO:0000313" key="2">
    <source>
        <dbReference type="Proteomes" id="UP000030755"/>
    </source>
</evidence>
<keyword evidence="2" id="KW-1185">Reference proteome</keyword>
<feature type="non-terminal residue" evidence="1">
    <location>
        <position position="1"/>
    </location>
</feature>
<accession>A0A075AZP7</accession>
<gene>
    <name evidence="1" type="ORF">O9G_006390</name>
</gene>
<protein>
    <submittedName>
        <fullName evidence="1">Uncharacterized protein</fullName>
    </submittedName>
</protein>
<dbReference type="InterPro" id="IPR012337">
    <property type="entry name" value="RNaseH-like_sf"/>
</dbReference>
<evidence type="ECO:0000313" key="1">
    <source>
        <dbReference type="EMBL" id="EPZ35806.1"/>
    </source>
</evidence>
<sequence length="84" mass="9425">SCKSCVAKKALEAKKNGLFKPILVSKPHEIVGLDFNGPLPKTKTGYEYILDVMFIPLKKLRAETAGEAFVNQWICIFGFPHKIF</sequence>
<name>A0A075AZP7_ROZAC</name>